<dbReference type="EMBL" id="CP032157">
    <property type="protein sequence ID" value="AXY75273.1"/>
    <property type="molecule type" value="Genomic_DNA"/>
</dbReference>
<keyword evidence="4" id="KW-1185">Reference proteome</keyword>
<feature type="domain" description="DUF4397" evidence="2">
    <location>
        <begin position="38"/>
        <end position="155"/>
    </location>
</feature>
<accession>A0A3B7MPN4</accession>
<dbReference type="AlphaFoldDB" id="A0A3B7MPN4"/>
<proteinExistence type="predicted"/>
<evidence type="ECO:0000259" key="2">
    <source>
        <dbReference type="Pfam" id="PF14344"/>
    </source>
</evidence>
<dbReference type="OrthoDB" id="652342at2"/>
<evidence type="ECO:0000256" key="1">
    <source>
        <dbReference type="SAM" id="SignalP"/>
    </source>
</evidence>
<feature type="signal peptide" evidence="1">
    <location>
        <begin position="1"/>
        <end position="27"/>
    </location>
</feature>
<feature type="chain" id="PRO_5017693634" evidence="1">
    <location>
        <begin position="28"/>
        <end position="247"/>
    </location>
</feature>
<dbReference type="RefSeq" id="WP_119051154.1">
    <property type="nucleotide sequence ID" value="NZ_CP032157.1"/>
</dbReference>
<organism evidence="3 4">
    <name type="scientific">Paraflavitalea soli</name>
    <dbReference type="NCBI Taxonomy" id="2315862"/>
    <lineage>
        <taxon>Bacteria</taxon>
        <taxon>Pseudomonadati</taxon>
        <taxon>Bacteroidota</taxon>
        <taxon>Chitinophagia</taxon>
        <taxon>Chitinophagales</taxon>
        <taxon>Chitinophagaceae</taxon>
        <taxon>Paraflavitalea</taxon>
    </lineage>
</organism>
<dbReference type="Pfam" id="PF14344">
    <property type="entry name" value="DUF4397"/>
    <property type="match status" value="1"/>
</dbReference>
<evidence type="ECO:0000313" key="3">
    <source>
        <dbReference type="EMBL" id="AXY75273.1"/>
    </source>
</evidence>
<dbReference type="Proteomes" id="UP000263900">
    <property type="component" value="Chromosome"/>
</dbReference>
<protein>
    <submittedName>
        <fullName evidence="3">DUF4397 domain-containing protein</fullName>
    </submittedName>
</protein>
<dbReference type="InterPro" id="IPR025510">
    <property type="entry name" value="DUF4397"/>
</dbReference>
<name>A0A3B7MPN4_9BACT</name>
<keyword evidence="1" id="KW-0732">Signal</keyword>
<dbReference type="KEGG" id="pseg:D3H65_15335"/>
<evidence type="ECO:0000313" key="4">
    <source>
        <dbReference type="Proteomes" id="UP000263900"/>
    </source>
</evidence>
<gene>
    <name evidence="3" type="ORF">D3H65_15335</name>
</gene>
<dbReference type="PROSITE" id="PS51257">
    <property type="entry name" value="PROKAR_LIPOPROTEIN"/>
    <property type="match status" value="1"/>
</dbReference>
<sequence>MQKSKANILLWCVVAVVGMSITGCLKATDPQPQPAKAYISIMQLATQPPAFSTDIYFNTTKVTSNAFGAGGVSQAYSAVDKGAFSVSFKKAGGDSVMASIPLSQYDSLGFYTIIMYNNQGTPATAEAMLVEDDFSDLTLDKPYFRFFHASPSVSALGPVDVYIDNNKVFTQRVLADNEFSGFYNQFQPATTGSHIFSVKLSSNDSLIAKTATDVNLISGNAYTIYLAGNTGGTGVNALTVGALRAAN</sequence>
<reference evidence="3 4" key="1">
    <citation type="submission" date="2018-09" db="EMBL/GenBank/DDBJ databases">
        <title>Genome sequencing of strain 6GH32-13.</title>
        <authorList>
            <person name="Weon H.-Y."/>
            <person name="Heo J."/>
            <person name="Kwon S.-W."/>
        </authorList>
    </citation>
    <scope>NUCLEOTIDE SEQUENCE [LARGE SCALE GENOMIC DNA]</scope>
    <source>
        <strain evidence="3 4">5GH32-13</strain>
    </source>
</reference>